<evidence type="ECO:0000256" key="5">
    <source>
        <dbReference type="ARBA" id="ARBA00022490"/>
    </source>
</evidence>
<comment type="subcellular location">
    <subcellularLocation>
        <location evidence="2">Cytoplasm</location>
    </subcellularLocation>
    <subcellularLocation>
        <location evidence="1">Endoplasmic reticulum</location>
    </subcellularLocation>
</comment>
<dbReference type="SMART" id="SM00028">
    <property type="entry name" value="TPR"/>
    <property type="match status" value="5"/>
</dbReference>
<evidence type="ECO:0000256" key="9">
    <source>
        <dbReference type="SAM" id="MobiDB-lite"/>
    </source>
</evidence>
<evidence type="ECO:0000256" key="2">
    <source>
        <dbReference type="ARBA" id="ARBA00004496"/>
    </source>
</evidence>
<evidence type="ECO:0000256" key="8">
    <source>
        <dbReference type="ARBA" id="ARBA00023274"/>
    </source>
</evidence>
<evidence type="ECO:0000256" key="4">
    <source>
        <dbReference type="ARBA" id="ARBA00018350"/>
    </source>
</evidence>
<evidence type="ECO:0000256" key="7">
    <source>
        <dbReference type="ARBA" id="ARBA00023135"/>
    </source>
</evidence>
<dbReference type="GO" id="GO:0043022">
    <property type="term" value="F:ribosome binding"/>
    <property type="evidence" value="ECO:0007669"/>
    <property type="project" value="TreeGrafter"/>
</dbReference>
<evidence type="ECO:0000259" key="10">
    <source>
        <dbReference type="Pfam" id="PF08492"/>
    </source>
</evidence>
<dbReference type="OrthoDB" id="5421607at2759"/>
<dbReference type="PANTHER" id="PTHR14094">
    <property type="entry name" value="SIGNAL RECOGNITION PARTICLE 72"/>
    <property type="match status" value="1"/>
</dbReference>
<evidence type="ECO:0000313" key="12">
    <source>
        <dbReference type="Proteomes" id="UP000252519"/>
    </source>
</evidence>
<dbReference type="Proteomes" id="UP000252519">
    <property type="component" value="Unassembled WGS sequence"/>
</dbReference>
<evidence type="ECO:0000256" key="1">
    <source>
        <dbReference type="ARBA" id="ARBA00004240"/>
    </source>
</evidence>
<dbReference type="SUPFAM" id="SSF48452">
    <property type="entry name" value="TPR-like"/>
    <property type="match status" value="3"/>
</dbReference>
<comment type="caution">
    <text evidence="11">The sequence shown here is derived from an EMBL/GenBank/DDBJ whole genome shotgun (WGS) entry which is preliminary data.</text>
</comment>
<dbReference type="InterPro" id="IPR013699">
    <property type="entry name" value="Signal_recog_part_SRP72_RNA-bd"/>
</dbReference>
<gene>
    <name evidence="11" type="ORF">ANCCAN_14493</name>
</gene>
<keyword evidence="6" id="KW-0256">Endoplasmic reticulum</keyword>
<dbReference type="InterPro" id="IPR011990">
    <property type="entry name" value="TPR-like_helical_dom_sf"/>
</dbReference>
<feature type="compositionally biased region" description="Low complexity" evidence="9">
    <location>
        <begin position="774"/>
        <end position="788"/>
    </location>
</feature>
<dbReference type="Pfam" id="PF17004">
    <property type="entry name" value="SRP_TPR_like"/>
    <property type="match status" value="1"/>
</dbReference>
<dbReference type="GO" id="GO:0005783">
    <property type="term" value="C:endoplasmic reticulum"/>
    <property type="evidence" value="ECO:0007669"/>
    <property type="project" value="UniProtKB-SubCell"/>
</dbReference>
<protein>
    <recommendedName>
        <fullName evidence="4">Signal recognition particle subunit SRP72</fullName>
    </recommendedName>
</protein>
<keyword evidence="12" id="KW-1185">Reference proteome</keyword>
<dbReference type="InterPro" id="IPR019734">
    <property type="entry name" value="TPR_rpt"/>
</dbReference>
<evidence type="ECO:0000256" key="6">
    <source>
        <dbReference type="ARBA" id="ARBA00022824"/>
    </source>
</evidence>
<dbReference type="Pfam" id="PF08492">
    <property type="entry name" value="SRP72"/>
    <property type="match status" value="1"/>
</dbReference>
<feature type="compositionally biased region" description="Basic residues" evidence="9">
    <location>
        <begin position="711"/>
        <end position="720"/>
    </location>
</feature>
<accession>A0A368G9A5</accession>
<proteinExistence type="inferred from homology"/>
<comment type="similarity">
    <text evidence="3">Belongs to the SRP72 family.</text>
</comment>
<dbReference type="EMBL" id="JOJR01000330">
    <property type="protein sequence ID" value="RCN39595.1"/>
    <property type="molecule type" value="Genomic_DNA"/>
</dbReference>
<dbReference type="GO" id="GO:0005786">
    <property type="term" value="C:signal recognition particle, endoplasmic reticulum targeting"/>
    <property type="evidence" value="ECO:0007669"/>
    <property type="project" value="UniProtKB-KW"/>
</dbReference>
<feature type="compositionally biased region" description="Basic and acidic residues" evidence="9">
    <location>
        <begin position="731"/>
        <end position="743"/>
    </location>
</feature>
<dbReference type="InterPro" id="IPR026270">
    <property type="entry name" value="SRP72"/>
</dbReference>
<dbReference type="GO" id="GO:0008312">
    <property type="term" value="F:7S RNA binding"/>
    <property type="evidence" value="ECO:0007669"/>
    <property type="project" value="InterPro"/>
</dbReference>
<dbReference type="STRING" id="29170.A0A368G9A5"/>
<feature type="region of interest" description="Disordered" evidence="9">
    <location>
        <begin position="711"/>
        <end position="809"/>
    </location>
</feature>
<feature type="compositionally biased region" description="Basic residues" evidence="9">
    <location>
        <begin position="794"/>
        <end position="809"/>
    </location>
</feature>
<name>A0A368G9A5_ANCCA</name>
<organism evidence="11 12">
    <name type="scientific">Ancylostoma caninum</name>
    <name type="common">Dog hookworm</name>
    <dbReference type="NCBI Taxonomy" id="29170"/>
    <lineage>
        <taxon>Eukaryota</taxon>
        <taxon>Metazoa</taxon>
        <taxon>Ecdysozoa</taxon>
        <taxon>Nematoda</taxon>
        <taxon>Chromadorea</taxon>
        <taxon>Rhabditida</taxon>
        <taxon>Rhabditina</taxon>
        <taxon>Rhabditomorpha</taxon>
        <taxon>Strongyloidea</taxon>
        <taxon>Ancylostomatidae</taxon>
        <taxon>Ancylostomatinae</taxon>
        <taxon>Ancylostoma</taxon>
    </lineage>
</organism>
<feature type="domain" description="Signal recognition particle SRP72 subunit RNA-binding" evidence="10">
    <location>
        <begin position="692"/>
        <end position="746"/>
    </location>
</feature>
<dbReference type="Gene3D" id="1.25.40.10">
    <property type="entry name" value="Tetratricopeptide repeat domain"/>
    <property type="match status" value="3"/>
</dbReference>
<keyword evidence="8" id="KW-0687">Ribonucleoprotein</keyword>
<dbReference type="AlphaFoldDB" id="A0A368G9A5"/>
<evidence type="ECO:0000313" key="11">
    <source>
        <dbReference type="EMBL" id="RCN39595.1"/>
    </source>
</evidence>
<dbReference type="PANTHER" id="PTHR14094:SF9">
    <property type="entry name" value="SIGNAL RECOGNITION PARTICLE SUBUNIT SRP72"/>
    <property type="match status" value="1"/>
</dbReference>
<keyword evidence="5" id="KW-0963">Cytoplasm</keyword>
<dbReference type="GO" id="GO:0006614">
    <property type="term" value="P:SRP-dependent cotranslational protein targeting to membrane"/>
    <property type="evidence" value="ECO:0007669"/>
    <property type="project" value="InterPro"/>
</dbReference>
<dbReference type="InterPro" id="IPR031545">
    <property type="entry name" value="SRP72_TPR-like"/>
</dbReference>
<reference evidence="11 12" key="1">
    <citation type="submission" date="2014-10" db="EMBL/GenBank/DDBJ databases">
        <title>Draft genome of the hookworm Ancylostoma caninum.</title>
        <authorList>
            <person name="Mitreva M."/>
        </authorList>
    </citation>
    <scope>NUCLEOTIDE SEQUENCE [LARGE SCALE GENOMIC DNA]</scope>
    <source>
        <strain evidence="11 12">Baltimore</strain>
    </source>
</reference>
<sequence length="809" mass="91464">MKQLEGHEDEKICPVSNFASNLRMNVIWCLFPVIRRYPKEQYAFKCKLVCLIQLGMYDDALTLLKKTPPNQMGECAFERAYIFYRLEKNDEALEALEACDPKDHRALELKAQLCYRLDRFQEAYEIFRDLLRNHSDSYDDERKANYLAVQAQLEAMGVKQQTNDDNETFEQLYNTACQLIEAGNFDAALTNLDKAIASCRETLSEEGLDEDEIEDELAMLRVQRAFVLHKMGRKKEAIEIYKALQAAGPSDVSVMVTVSNNMASALKDQSLTDSRKKLKAALQLDQKKLSTRQRRTLMLNNALVLLHSNQREPCRRALDDLVGQFGTSKDSRLIEAALCFRLNEFEKAINMLSDGDLQMDLTRIHLMVNSGKLGEAVTALNKLPANVRLQPAVVSLAVSLLVSLERKDEALKMLNEAVAHTRDPQVRQQVLDQAAVLESSRGNYGAAASYLEKLADFFHNIATFPDLPSKEESNLSQALVLLHSNQREPCRRALDDLVGQFGTSKDSRLIEAALCFRLNEFEKAINMLSDGDLQMDLTRIHLMVNSGKLAEAVTALNKLPANVRLQPAVVSLAVSLLVSLERKDEALKMLNEAVAHTRDPQVRQQVLDQAAVLESSRGNYGAAASYLEKLAEFDPNDIRVLCRLIRAYTDVDPKKAEELSIQVFPETTELGVDVDGIEESDWILYGEKYKQKKDAKLEVEDTEIVTRKLKNRKRKRKLRLPKNYDPNVPPDPERWLPKQERAAYKKKQKKNRDRDIGRGTQGSAATNPNVEYVSASPSSPRPVAAALPEGPRQMRPKQQPKKKKKTAKF</sequence>
<evidence type="ECO:0000256" key="3">
    <source>
        <dbReference type="ARBA" id="ARBA00007676"/>
    </source>
</evidence>
<keyword evidence="7" id="KW-0733">Signal recognition particle</keyword>